<gene>
    <name evidence="2" type="ORF">GCM10011309_12760</name>
</gene>
<reference evidence="2 3" key="1">
    <citation type="journal article" date="2014" name="Int. J. Syst. Evol. Microbiol.">
        <title>Complete genome sequence of Corynebacterium casei LMG S-19264T (=DSM 44701T), isolated from a smear-ripened cheese.</title>
        <authorList>
            <consortium name="US DOE Joint Genome Institute (JGI-PGF)"/>
            <person name="Walter F."/>
            <person name="Albersmeier A."/>
            <person name="Kalinowski J."/>
            <person name="Ruckert C."/>
        </authorList>
    </citation>
    <scope>NUCLEOTIDE SEQUENCE [LARGE SCALE GENOMIC DNA]</scope>
    <source>
        <strain evidence="2 3">KCTC 23968</strain>
    </source>
</reference>
<evidence type="ECO:0000313" key="3">
    <source>
        <dbReference type="Proteomes" id="UP000600865"/>
    </source>
</evidence>
<comment type="caution">
    <text evidence="2">The sequence shown here is derived from an EMBL/GenBank/DDBJ whole genome shotgun (WGS) entry which is preliminary data.</text>
</comment>
<feature type="transmembrane region" description="Helical" evidence="1">
    <location>
        <begin position="25"/>
        <end position="49"/>
    </location>
</feature>
<sequence>MTSNDLLSDLENASRIARAGEDMPLVGGPIGLMWGVLLTATFTLHYLILTQVLAIPMWSFAILWIGFAIIGGAGSVILGRKVSKRAGASSTANRVEQYVWIMFTAAMASLAVGVFINLLLSAGTHELWTLILIFGFAGQGLAYGVTAKMTGHNWLHFAAFSGFTLAAITMSFYGNDVVYLIAALGSVVTIIIPSLLSIRKAA</sequence>
<organism evidence="2 3">
    <name type="scientific">Litorimonas cladophorae</name>
    <dbReference type="NCBI Taxonomy" id="1220491"/>
    <lineage>
        <taxon>Bacteria</taxon>
        <taxon>Pseudomonadati</taxon>
        <taxon>Pseudomonadota</taxon>
        <taxon>Alphaproteobacteria</taxon>
        <taxon>Maricaulales</taxon>
        <taxon>Robiginitomaculaceae</taxon>
    </lineage>
</organism>
<dbReference type="AlphaFoldDB" id="A0A918NFP9"/>
<accession>A0A918NFP9</accession>
<proteinExistence type="predicted"/>
<feature type="transmembrane region" description="Helical" evidence="1">
    <location>
        <begin position="154"/>
        <end position="173"/>
    </location>
</feature>
<keyword evidence="1" id="KW-0812">Transmembrane</keyword>
<keyword evidence="3" id="KW-1185">Reference proteome</keyword>
<feature type="transmembrane region" description="Helical" evidence="1">
    <location>
        <begin position="179"/>
        <end position="198"/>
    </location>
</feature>
<feature type="transmembrane region" description="Helical" evidence="1">
    <location>
        <begin position="55"/>
        <end position="78"/>
    </location>
</feature>
<protein>
    <submittedName>
        <fullName evidence="2">Uncharacterized protein</fullName>
    </submittedName>
</protein>
<evidence type="ECO:0000313" key="2">
    <source>
        <dbReference type="EMBL" id="GGX64147.1"/>
    </source>
</evidence>
<feature type="transmembrane region" description="Helical" evidence="1">
    <location>
        <begin position="127"/>
        <end position="147"/>
    </location>
</feature>
<dbReference type="RefSeq" id="WP_189582913.1">
    <property type="nucleotide sequence ID" value="NZ_BMYV01000001.1"/>
</dbReference>
<evidence type="ECO:0000256" key="1">
    <source>
        <dbReference type="SAM" id="Phobius"/>
    </source>
</evidence>
<name>A0A918NFP9_9PROT</name>
<dbReference type="Proteomes" id="UP000600865">
    <property type="component" value="Unassembled WGS sequence"/>
</dbReference>
<dbReference type="EMBL" id="BMYV01000001">
    <property type="protein sequence ID" value="GGX64147.1"/>
    <property type="molecule type" value="Genomic_DNA"/>
</dbReference>
<keyword evidence="1" id="KW-0472">Membrane</keyword>
<keyword evidence="1" id="KW-1133">Transmembrane helix</keyword>
<feature type="transmembrane region" description="Helical" evidence="1">
    <location>
        <begin position="98"/>
        <end position="121"/>
    </location>
</feature>